<reference evidence="1" key="1">
    <citation type="submission" date="2023-07" db="EMBL/GenBank/DDBJ databases">
        <title>Genomic Encyclopedia of Type Strains, Phase IV (KMG-IV): sequencing the most valuable type-strain genomes for metagenomic binning, comparative biology and taxonomic classification.</title>
        <authorList>
            <person name="Goeker M."/>
        </authorList>
    </citation>
    <scope>NUCLEOTIDE SEQUENCE</scope>
    <source>
        <strain evidence="1">DSM 19659</strain>
    </source>
</reference>
<dbReference type="SUPFAM" id="SSF52540">
    <property type="entry name" value="P-loop containing nucleoside triphosphate hydrolases"/>
    <property type="match status" value="1"/>
</dbReference>
<accession>A0AAE3VA36</accession>
<organism evidence="1 2">
    <name type="scientific">Moryella indoligenes</name>
    <dbReference type="NCBI Taxonomy" id="371674"/>
    <lineage>
        <taxon>Bacteria</taxon>
        <taxon>Bacillati</taxon>
        <taxon>Bacillota</taxon>
        <taxon>Clostridia</taxon>
        <taxon>Lachnospirales</taxon>
        <taxon>Lachnospiraceae</taxon>
        <taxon>Moryella</taxon>
    </lineage>
</organism>
<keyword evidence="1" id="KW-0418">Kinase</keyword>
<dbReference type="EMBL" id="JAUSTO010000006">
    <property type="protein sequence ID" value="MDQ0152479.1"/>
    <property type="molecule type" value="Genomic_DNA"/>
</dbReference>
<dbReference type="Proteomes" id="UP001241537">
    <property type="component" value="Unassembled WGS sequence"/>
</dbReference>
<dbReference type="Gene3D" id="3.40.50.300">
    <property type="entry name" value="P-loop containing nucleotide triphosphate hydrolases"/>
    <property type="match status" value="1"/>
</dbReference>
<dbReference type="GO" id="GO:0016301">
    <property type="term" value="F:kinase activity"/>
    <property type="evidence" value="ECO:0007669"/>
    <property type="project" value="UniProtKB-KW"/>
</dbReference>
<name>A0AAE3VA36_9FIRM</name>
<dbReference type="RefSeq" id="WP_106612661.1">
    <property type="nucleotide sequence ID" value="NZ_JAUSTO010000006.1"/>
</dbReference>
<gene>
    <name evidence="1" type="ORF">J2S20_001171</name>
</gene>
<protein>
    <submittedName>
        <fullName evidence="1">Cytidylate kinase</fullName>
    </submittedName>
</protein>
<comment type="caution">
    <text evidence="1">The sequence shown here is derived from an EMBL/GenBank/DDBJ whole genome shotgun (WGS) entry which is preliminary data.</text>
</comment>
<sequence length="209" mass="24139">MDKKLVITIEREYGSGGRVLGRTLSEQLGIPYYDDDIIKMSSEHSAVGEQYFRMNDEKPGRRPLLFGGAKNVMDKPSLDSNITRPENLFRFEAETIRKLADQGPCILIGRCSDFVLSSTEFEEFISLFVYCDLSDKIRRVIKVDGVDTEEALRRIQSINKQRRSYYRYYTGNSWGDPSLYDLMLNTSHITISQTAELVKQYLRFRGYAL</sequence>
<keyword evidence="1" id="KW-0808">Transferase</keyword>
<dbReference type="Pfam" id="PF13189">
    <property type="entry name" value="Cytidylate_kin2"/>
    <property type="match status" value="1"/>
</dbReference>
<evidence type="ECO:0000313" key="1">
    <source>
        <dbReference type="EMBL" id="MDQ0152479.1"/>
    </source>
</evidence>
<keyword evidence="2" id="KW-1185">Reference proteome</keyword>
<dbReference type="AlphaFoldDB" id="A0AAE3VA36"/>
<dbReference type="InterPro" id="IPR027417">
    <property type="entry name" value="P-loop_NTPase"/>
</dbReference>
<evidence type="ECO:0000313" key="2">
    <source>
        <dbReference type="Proteomes" id="UP001241537"/>
    </source>
</evidence>
<proteinExistence type="predicted"/>